<accession>A0A1G9PM18</accession>
<sequence length="68" mass="7969">MIIKQIDITSKMGLQLSMEEDLFIVKLYEDSLSGYKENVVYKCKVSDSSMEEMINHINKTHKIIMQQQ</sequence>
<reference evidence="1 2" key="1">
    <citation type="submission" date="2016-10" db="EMBL/GenBank/DDBJ databases">
        <authorList>
            <person name="de Groot N.N."/>
        </authorList>
    </citation>
    <scope>NUCLEOTIDE SEQUENCE [LARGE SCALE GENOMIC DNA]</scope>
    <source>
        <strain evidence="1 2">DSM 797</strain>
    </source>
</reference>
<keyword evidence="2" id="KW-1185">Reference proteome</keyword>
<protein>
    <submittedName>
        <fullName evidence="1">Uncharacterized protein</fullName>
    </submittedName>
</protein>
<evidence type="ECO:0000313" key="2">
    <source>
        <dbReference type="Proteomes" id="UP000199068"/>
    </source>
</evidence>
<gene>
    <name evidence="1" type="ORF">SAMN04515677_104405</name>
</gene>
<dbReference type="Proteomes" id="UP000199068">
    <property type="component" value="Unassembled WGS sequence"/>
</dbReference>
<dbReference type="RefSeq" id="WP_092725837.1">
    <property type="nucleotide sequence ID" value="NZ_FNGW01000004.1"/>
</dbReference>
<dbReference type="AlphaFoldDB" id="A0A1G9PM18"/>
<name>A0A1G9PM18_9FIRM</name>
<organism evidence="1 2">
    <name type="scientific">Romboutsia lituseburensis DSM 797</name>
    <dbReference type="NCBI Taxonomy" id="1121325"/>
    <lineage>
        <taxon>Bacteria</taxon>
        <taxon>Bacillati</taxon>
        <taxon>Bacillota</taxon>
        <taxon>Clostridia</taxon>
        <taxon>Peptostreptococcales</taxon>
        <taxon>Peptostreptococcaceae</taxon>
        <taxon>Romboutsia</taxon>
    </lineage>
</organism>
<dbReference type="EMBL" id="FNGW01000004">
    <property type="protein sequence ID" value="SDL99267.1"/>
    <property type="molecule type" value="Genomic_DNA"/>
</dbReference>
<proteinExistence type="predicted"/>
<evidence type="ECO:0000313" key="1">
    <source>
        <dbReference type="EMBL" id="SDL99267.1"/>
    </source>
</evidence>